<reference evidence="9 10" key="1">
    <citation type="submission" date="2023-07" db="EMBL/GenBank/DDBJ databases">
        <title>Sequencing the genomes of 1000 actinobacteria strains.</title>
        <authorList>
            <person name="Klenk H.-P."/>
        </authorList>
    </citation>
    <scope>NUCLEOTIDE SEQUENCE [LARGE SCALE GENOMIC DNA]</scope>
    <source>
        <strain evidence="9 10">DSM 19426</strain>
    </source>
</reference>
<feature type="domain" description="Glycoside hydrolase family 3 N-terminal" evidence="8">
    <location>
        <begin position="101"/>
        <end position="390"/>
    </location>
</feature>
<evidence type="ECO:0000256" key="2">
    <source>
        <dbReference type="ARBA" id="ARBA00005336"/>
    </source>
</evidence>
<feature type="compositionally biased region" description="Pro residues" evidence="6">
    <location>
        <begin position="42"/>
        <end position="51"/>
    </location>
</feature>
<evidence type="ECO:0000256" key="4">
    <source>
        <dbReference type="ARBA" id="ARBA00022801"/>
    </source>
</evidence>
<evidence type="ECO:0000256" key="1">
    <source>
        <dbReference type="ARBA" id="ARBA00001231"/>
    </source>
</evidence>
<evidence type="ECO:0000313" key="10">
    <source>
        <dbReference type="Proteomes" id="UP001183648"/>
    </source>
</evidence>
<comment type="similarity">
    <text evidence="2">Belongs to the glycosyl hydrolase 3 family.</text>
</comment>
<sequence length="578" mass="60114">MRIPGRAGVAALALTLAAGLAACDGDPLGGGPTGDGAGPSASPAPPDPPTPAERLGLVTGWGPTRPELERAARLVHALPLPALAGQVIVAGYSGTAAPVGLVRRLHLGGVIVFADNVVSTAQVRGTTATLRREVRRPWPLLVGVDQEGGLVQRLRGDVTRLPAFMSTGAARDPALTRRVYAAAAGELRGLGLTMDFAPDADVTMGAADPAIGSRSAGSDPAAVARHVMAAARGFQDAGLVPVVKHFPGHGSVDADSHVTLPVQRRSVRELARRDWVPFRRAVDGGLPAVMVGHLDVRAVDRGVPSSLSRPVVTGLLRQRLGFHGLVVTDALDMAAVRRHLGPDRAAVAALRAGADVALMPVDPAGARTAIVRAVRGGYLTRLRLEQAAARQVALLLHQRATARRGQVRPPGAARSLASRLSAEALTSVAGPCSGRIAPSRPIPFGDPSAVASFRTAAAEAGLALGHVDYVKPPRPELGRKWSKKRKQRVLRRWRAIEPHPVLRGTRVDLVGAGDPVPTSDYVVAVDTPYVLGRTGASVRVATYGDGPGPMRALVAFWLGRAPAPGRLPVDVPGVRRGC</sequence>
<feature type="compositionally biased region" description="Gly residues" evidence="6">
    <location>
        <begin position="28"/>
        <end position="37"/>
    </location>
</feature>
<keyword evidence="4 9" id="KW-0378">Hydrolase</keyword>
<dbReference type="InterPro" id="IPR036962">
    <property type="entry name" value="Glyco_hydro_3_N_sf"/>
</dbReference>
<evidence type="ECO:0000256" key="6">
    <source>
        <dbReference type="SAM" id="MobiDB-lite"/>
    </source>
</evidence>
<accession>A0ABU2BWL9</accession>
<dbReference type="PROSITE" id="PS00775">
    <property type="entry name" value="GLYCOSYL_HYDROL_F3"/>
    <property type="match status" value="1"/>
</dbReference>
<proteinExistence type="inferred from homology"/>
<dbReference type="InterPro" id="IPR017853">
    <property type="entry name" value="GH"/>
</dbReference>
<evidence type="ECO:0000313" key="9">
    <source>
        <dbReference type="EMBL" id="MDR7362579.1"/>
    </source>
</evidence>
<dbReference type="GO" id="GO:0004563">
    <property type="term" value="F:beta-N-acetylhexosaminidase activity"/>
    <property type="evidence" value="ECO:0007669"/>
    <property type="project" value="UniProtKB-EC"/>
</dbReference>
<dbReference type="PANTHER" id="PTHR30480">
    <property type="entry name" value="BETA-HEXOSAMINIDASE-RELATED"/>
    <property type="match status" value="1"/>
</dbReference>
<dbReference type="EC" id="3.2.1.52" evidence="3"/>
<keyword evidence="10" id="KW-1185">Reference proteome</keyword>
<comment type="caution">
    <text evidence="9">The sequence shown here is derived from an EMBL/GenBank/DDBJ whole genome shotgun (WGS) entry which is preliminary data.</text>
</comment>
<evidence type="ECO:0000256" key="3">
    <source>
        <dbReference type="ARBA" id="ARBA00012663"/>
    </source>
</evidence>
<dbReference type="InterPro" id="IPR019800">
    <property type="entry name" value="Glyco_hydro_3_AS"/>
</dbReference>
<dbReference type="RefSeq" id="WP_310301884.1">
    <property type="nucleotide sequence ID" value="NZ_BAAAPS010000008.1"/>
</dbReference>
<dbReference type="Proteomes" id="UP001183648">
    <property type="component" value="Unassembled WGS sequence"/>
</dbReference>
<name>A0ABU2BWL9_9ACTN</name>
<dbReference type="EMBL" id="JAVDYG010000001">
    <property type="protein sequence ID" value="MDR7362579.1"/>
    <property type="molecule type" value="Genomic_DNA"/>
</dbReference>
<evidence type="ECO:0000259" key="8">
    <source>
        <dbReference type="Pfam" id="PF00933"/>
    </source>
</evidence>
<dbReference type="InterPro" id="IPR050226">
    <property type="entry name" value="NagZ_Beta-hexosaminidase"/>
</dbReference>
<dbReference type="PANTHER" id="PTHR30480:SF13">
    <property type="entry name" value="BETA-HEXOSAMINIDASE"/>
    <property type="match status" value="1"/>
</dbReference>
<evidence type="ECO:0000256" key="7">
    <source>
        <dbReference type="SAM" id="SignalP"/>
    </source>
</evidence>
<organism evidence="9 10">
    <name type="scientific">Nocardioides marmoribigeumensis</name>
    <dbReference type="NCBI Taxonomy" id="433649"/>
    <lineage>
        <taxon>Bacteria</taxon>
        <taxon>Bacillati</taxon>
        <taxon>Actinomycetota</taxon>
        <taxon>Actinomycetes</taxon>
        <taxon>Propionibacteriales</taxon>
        <taxon>Nocardioidaceae</taxon>
        <taxon>Nocardioides</taxon>
    </lineage>
</organism>
<comment type="catalytic activity">
    <reaction evidence="1">
        <text>Hydrolysis of terminal non-reducing N-acetyl-D-hexosamine residues in N-acetyl-beta-D-hexosaminides.</text>
        <dbReference type="EC" id="3.2.1.52"/>
    </reaction>
</comment>
<dbReference type="Gene3D" id="3.20.20.300">
    <property type="entry name" value="Glycoside hydrolase, family 3, N-terminal domain"/>
    <property type="match status" value="1"/>
</dbReference>
<keyword evidence="5 9" id="KW-0326">Glycosidase</keyword>
<protein>
    <recommendedName>
        <fullName evidence="3">beta-N-acetylhexosaminidase</fullName>
        <ecNumber evidence="3">3.2.1.52</ecNumber>
    </recommendedName>
</protein>
<feature type="region of interest" description="Disordered" evidence="6">
    <location>
        <begin position="28"/>
        <end position="53"/>
    </location>
</feature>
<dbReference type="InterPro" id="IPR001764">
    <property type="entry name" value="Glyco_hydro_3_N"/>
</dbReference>
<feature type="signal peptide" evidence="7">
    <location>
        <begin position="1"/>
        <end position="21"/>
    </location>
</feature>
<dbReference type="SUPFAM" id="SSF51445">
    <property type="entry name" value="(Trans)glycosidases"/>
    <property type="match status" value="1"/>
</dbReference>
<keyword evidence="7" id="KW-0732">Signal</keyword>
<gene>
    <name evidence="9" type="ORF">J2S63_002132</name>
</gene>
<dbReference type="PROSITE" id="PS51257">
    <property type="entry name" value="PROKAR_LIPOPROTEIN"/>
    <property type="match status" value="1"/>
</dbReference>
<feature type="chain" id="PRO_5046119527" description="beta-N-acetylhexosaminidase" evidence="7">
    <location>
        <begin position="22"/>
        <end position="578"/>
    </location>
</feature>
<dbReference type="Pfam" id="PF00933">
    <property type="entry name" value="Glyco_hydro_3"/>
    <property type="match status" value="1"/>
</dbReference>
<evidence type="ECO:0000256" key="5">
    <source>
        <dbReference type="ARBA" id="ARBA00023295"/>
    </source>
</evidence>